<comment type="caution">
    <text evidence="1">The sequence shown here is derived from an EMBL/GenBank/DDBJ whole genome shotgun (WGS) entry which is preliminary data.</text>
</comment>
<evidence type="ECO:0008006" key="3">
    <source>
        <dbReference type="Google" id="ProtNLM"/>
    </source>
</evidence>
<gene>
    <name evidence="1" type="ORF">F3K02_07185</name>
</gene>
<name>A0A7Y8GUF5_9BURK</name>
<dbReference type="AlphaFoldDB" id="A0A7Y8GUF5"/>
<sequence length="80" mass="8977">MTHELGMNLLRRQNVGDNLRLAVKATGEKHTVIFEFCRGRLPGFEAPKRIHFRSSLPISAANKILKKDLKTEYANADKGG</sequence>
<dbReference type="RefSeq" id="WP_177134668.1">
    <property type="nucleotide sequence ID" value="NZ_VYGV01000006.1"/>
</dbReference>
<dbReference type="EMBL" id="VYGV01000006">
    <property type="protein sequence ID" value="NWF45035.1"/>
    <property type="molecule type" value="Genomic_DNA"/>
</dbReference>
<protein>
    <recommendedName>
        <fullName evidence="3">AMP-binding enzyme C-terminal domain-containing protein</fullName>
    </recommendedName>
</protein>
<accession>A0A7Y8GUF5</accession>
<proteinExistence type="predicted"/>
<keyword evidence="2" id="KW-1185">Reference proteome</keyword>
<dbReference type="Proteomes" id="UP000545507">
    <property type="component" value="Unassembled WGS sequence"/>
</dbReference>
<dbReference type="Gene3D" id="3.30.300.30">
    <property type="match status" value="1"/>
</dbReference>
<dbReference type="InterPro" id="IPR045851">
    <property type="entry name" value="AMP-bd_C_sf"/>
</dbReference>
<evidence type="ECO:0000313" key="2">
    <source>
        <dbReference type="Proteomes" id="UP000545507"/>
    </source>
</evidence>
<reference evidence="1 2" key="1">
    <citation type="submission" date="2019-09" db="EMBL/GenBank/DDBJ databases">
        <title>Hydrogenophaga aromatica sp. nov., isolated from a para-xylene-degrading enrichment culture.</title>
        <authorList>
            <person name="Tancsics A."/>
            <person name="Banerjee S."/>
        </authorList>
    </citation>
    <scope>NUCLEOTIDE SEQUENCE [LARGE SCALE GENOMIC DNA]</scope>
    <source>
        <strain evidence="1 2">D2P1</strain>
    </source>
</reference>
<dbReference type="SUPFAM" id="SSF56801">
    <property type="entry name" value="Acetyl-CoA synthetase-like"/>
    <property type="match status" value="1"/>
</dbReference>
<organism evidence="1 2">
    <name type="scientific">Hydrogenophaga aromaticivorans</name>
    <dbReference type="NCBI Taxonomy" id="2610898"/>
    <lineage>
        <taxon>Bacteria</taxon>
        <taxon>Pseudomonadati</taxon>
        <taxon>Pseudomonadota</taxon>
        <taxon>Betaproteobacteria</taxon>
        <taxon>Burkholderiales</taxon>
        <taxon>Comamonadaceae</taxon>
        <taxon>Hydrogenophaga</taxon>
    </lineage>
</organism>
<evidence type="ECO:0000313" key="1">
    <source>
        <dbReference type="EMBL" id="NWF45035.1"/>
    </source>
</evidence>